<protein>
    <submittedName>
        <fullName evidence="1">Uncharacterized protein</fullName>
    </submittedName>
</protein>
<feature type="non-terminal residue" evidence="1">
    <location>
        <position position="1"/>
    </location>
</feature>
<organism evidence="1 2">
    <name type="scientific">Oculimacula yallundae</name>
    <dbReference type="NCBI Taxonomy" id="86028"/>
    <lineage>
        <taxon>Eukaryota</taxon>
        <taxon>Fungi</taxon>
        <taxon>Dikarya</taxon>
        <taxon>Ascomycota</taxon>
        <taxon>Pezizomycotina</taxon>
        <taxon>Leotiomycetes</taxon>
        <taxon>Helotiales</taxon>
        <taxon>Ploettnerulaceae</taxon>
        <taxon>Oculimacula</taxon>
    </lineage>
</organism>
<proteinExistence type="predicted"/>
<dbReference type="EMBL" id="JAZHXI010000032">
    <property type="protein sequence ID" value="KAL2059710.1"/>
    <property type="molecule type" value="Genomic_DNA"/>
</dbReference>
<name>A0ABR4BPJ3_9HELO</name>
<gene>
    <name evidence="1" type="ORF">VTL71DRAFT_11278</name>
</gene>
<accession>A0ABR4BPJ3</accession>
<sequence length="26" mass="2818">AIRLIPSRFRPLIASSRIKIAGSTPP</sequence>
<comment type="caution">
    <text evidence="1">The sequence shown here is derived from an EMBL/GenBank/DDBJ whole genome shotgun (WGS) entry which is preliminary data.</text>
</comment>
<keyword evidence="2" id="KW-1185">Reference proteome</keyword>
<dbReference type="Proteomes" id="UP001595075">
    <property type="component" value="Unassembled WGS sequence"/>
</dbReference>
<evidence type="ECO:0000313" key="2">
    <source>
        <dbReference type="Proteomes" id="UP001595075"/>
    </source>
</evidence>
<evidence type="ECO:0000313" key="1">
    <source>
        <dbReference type="EMBL" id="KAL2059710.1"/>
    </source>
</evidence>
<reference evidence="1 2" key="1">
    <citation type="journal article" date="2024" name="Commun. Biol.">
        <title>Comparative genomic analysis of thermophilic fungi reveals convergent evolutionary adaptations and gene losses.</title>
        <authorList>
            <person name="Steindorff A.S."/>
            <person name="Aguilar-Pontes M.V."/>
            <person name="Robinson A.J."/>
            <person name="Andreopoulos B."/>
            <person name="LaButti K."/>
            <person name="Kuo A."/>
            <person name="Mondo S."/>
            <person name="Riley R."/>
            <person name="Otillar R."/>
            <person name="Haridas S."/>
            <person name="Lipzen A."/>
            <person name="Grimwood J."/>
            <person name="Schmutz J."/>
            <person name="Clum A."/>
            <person name="Reid I.D."/>
            <person name="Moisan M.C."/>
            <person name="Butler G."/>
            <person name="Nguyen T.T.M."/>
            <person name="Dewar K."/>
            <person name="Conant G."/>
            <person name="Drula E."/>
            <person name="Henrissat B."/>
            <person name="Hansel C."/>
            <person name="Singer S."/>
            <person name="Hutchinson M.I."/>
            <person name="de Vries R.P."/>
            <person name="Natvig D.O."/>
            <person name="Powell A.J."/>
            <person name="Tsang A."/>
            <person name="Grigoriev I.V."/>
        </authorList>
    </citation>
    <scope>NUCLEOTIDE SEQUENCE [LARGE SCALE GENOMIC DNA]</scope>
    <source>
        <strain evidence="1 2">CBS 494.80</strain>
    </source>
</reference>
<feature type="non-terminal residue" evidence="1">
    <location>
        <position position="26"/>
    </location>
</feature>